<organism evidence="4">
    <name type="scientific">Taenia asiatica</name>
    <name type="common">Asian tapeworm</name>
    <dbReference type="NCBI Taxonomy" id="60517"/>
    <lineage>
        <taxon>Eukaryota</taxon>
        <taxon>Metazoa</taxon>
        <taxon>Spiralia</taxon>
        <taxon>Lophotrochozoa</taxon>
        <taxon>Platyhelminthes</taxon>
        <taxon>Cestoda</taxon>
        <taxon>Eucestoda</taxon>
        <taxon>Cyclophyllidea</taxon>
        <taxon>Taeniidae</taxon>
        <taxon>Taenia</taxon>
    </lineage>
</organism>
<dbReference type="Proteomes" id="UP000282613">
    <property type="component" value="Unassembled WGS sequence"/>
</dbReference>
<reference evidence="2 3" key="2">
    <citation type="submission" date="2018-11" db="EMBL/GenBank/DDBJ databases">
        <authorList>
            <consortium name="Pathogen Informatics"/>
        </authorList>
    </citation>
    <scope>NUCLEOTIDE SEQUENCE [LARGE SCALE GENOMIC DNA]</scope>
</reference>
<sequence length="81" mass="9049">MEVFVASESHPMSSKSSTSMDLTHVVDSSDDSSSEGHARPMQEADTSVHPRRSMEEQLRLCKRPVELIKAGQDVYRIETEA</sequence>
<accession>A0A0R3VYD6</accession>
<dbReference type="EMBL" id="UYRS01001653">
    <property type="protein sequence ID" value="VDK25170.1"/>
    <property type="molecule type" value="Genomic_DNA"/>
</dbReference>
<dbReference type="AlphaFoldDB" id="A0A0R3VYD6"/>
<dbReference type="WBParaSite" id="TASK_0000243001-mRNA-1">
    <property type="protein sequence ID" value="TASK_0000243001-mRNA-1"/>
    <property type="gene ID" value="TASK_0000243001"/>
</dbReference>
<feature type="region of interest" description="Disordered" evidence="1">
    <location>
        <begin position="1"/>
        <end position="55"/>
    </location>
</feature>
<evidence type="ECO:0000313" key="3">
    <source>
        <dbReference type="Proteomes" id="UP000282613"/>
    </source>
</evidence>
<evidence type="ECO:0000313" key="4">
    <source>
        <dbReference type="WBParaSite" id="TASK_0000243001-mRNA-1"/>
    </source>
</evidence>
<reference evidence="4" key="1">
    <citation type="submission" date="2017-02" db="UniProtKB">
        <authorList>
            <consortium name="WormBaseParasite"/>
        </authorList>
    </citation>
    <scope>IDENTIFICATION</scope>
</reference>
<protein>
    <submittedName>
        <fullName evidence="2 4">Uncharacterized protein</fullName>
    </submittedName>
</protein>
<name>A0A0R3VYD6_TAEAS</name>
<evidence type="ECO:0000313" key="2">
    <source>
        <dbReference type="EMBL" id="VDK25170.1"/>
    </source>
</evidence>
<keyword evidence="3" id="KW-1185">Reference proteome</keyword>
<evidence type="ECO:0000256" key="1">
    <source>
        <dbReference type="SAM" id="MobiDB-lite"/>
    </source>
</evidence>
<gene>
    <name evidence="2" type="ORF">TASK_LOCUS2431</name>
</gene>
<proteinExistence type="predicted"/>
<feature type="compositionally biased region" description="Basic and acidic residues" evidence="1">
    <location>
        <begin position="34"/>
        <end position="55"/>
    </location>
</feature>
<feature type="compositionally biased region" description="Low complexity" evidence="1">
    <location>
        <begin position="7"/>
        <end position="19"/>
    </location>
</feature>